<protein>
    <submittedName>
        <fullName evidence="1">Uncharacterized protein</fullName>
    </submittedName>
</protein>
<dbReference type="EMBL" id="JACSDZ010000004">
    <property type="protein sequence ID" value="KAF7405727.1"/>
    <property type="molecule type" value="Genomic_DNA"/>
</dbReference>
<dbReference type="AlphaFoldDB" id="A0A834KFM9"/>
<dbReference type="Proteomes" id="UP000617340">
    <property type="component" value="Unassembled WGS sequence"/>
</dbReference>
<evidence type="ECO:0000313" key="1">
    <source>
        <dbReference type="EMBL" id="KAF7405727.1"/>
    </source>
</evidence>
<organism evidence="1 2">
    <name type="scientific">Vespula germanica</name>
    <name type="common">German yellow jacket</name>
    <name type="synonym">Paravespula germanica</name>
    <dbReference type="NCBI Taxonomy" id="30212"/>
    <lineage>
        <taxon>Eukaryota</taxon>
        <taxon>Metazoa</taxon>
        <taxon>Ecdysozoa</taxon>
        <taxon>Arthropoda</taxon>
        <taxon>Hexapoda</taxon>
        <taxon>Insecta</taxon>
        <taxon>Pterygota</taxon>
        <taxon>Neoptera</taxon>
        <taxon>Endopterygota</taxon>
        <taxon>Hymenoptera</taxon>
        <taxon>Apocrita</taxon>
        <taxon>Aculeata</taxon>
        <taxon>Vespoidea</taxon>
        <taxon>Vespidae</taxon>
        <taxon>Vespinae</taxon>
        <taxon>Vespula</taxon>
    </lineage>
</organism>
<keyword evidence="2" id="KW-1185">Reference proteome</keyword>
<name>A0A834KFM9_VESGE</name>
<reference evidence="1" key="1">
    <citation type="journal article" date="2020" name="G3 (Bethesda)">
        <title>High-Quality Assemblies for Three Invasive Social Wasps from the &lt;i&gt;Vespula&lt;/i&gt; Genus.</title>
        <authorList>
            <person name="Harrop T.W.R."/>
            <person name="Guhlin J."/>
            <person name="McLaughlin G.M."/>
            <person name="Permina E."/>
            <person name="Stockwell P."/>
            <person name="Gilligan J."/>
            <person name="Le Lec M.F."/>
            <person name="Gruber M.A.M."/>
            <person name="Quinn O."/>
            <person name="Lovegrove M."/>
            <person name="Duncan E.J."/>
            <person name="Remnant E.J."/>
            <person name="Van Eeckhoven J."/>
            <person name="Graham B."/>
            <person name="Knapp R.A."/>
            <person name="Langford K.W."/>
            <person name="Kronenberg Z."/>
            <person name="Press M.O."/>
            <person name="Eacker S.M."/>
            <person name="Wilson-Rankin E.E."/>
            <person name="Purcell J."/>
            <person name="Lester P.J."/>
            <person name="Dearden P.K."/>
        </authorList>
    </citation>
    <scope>NUCLEOTIDE SEQUENCE</scope>
    <source>
        <strain evidence="1">Linc-1</strain>
    </source>
</reference>
<proteinExistence type="predicted"/>
<accession>A0A834KFM9</accession>
<evidence type="ECO:0000313" key="2">
    <source>
        <dbReference type="Proteomes" id="UP000617340"/>
    </source>
</evidence>
<gene>
    <name evidence="1" type="ORF">HZH68_005096</name>
</gene>
<comment type="caution">
    <text evidence="1">The sequence shown here is derived from an EMBL/GenBank/DDBJ whole genome shotgun (WGS) entry which is preliminary data.</text>
</comment>
<sequence length="104" mass="11834">MLQRSCYTNWELTLLQLAFGTSILGKGYVNPVSWILEYNDRQSVGLQKQQPPRGETWLTIKYKSAHCEYGNPAIMSLRSYFMDLVSVKGGNSQGLAGINWDRWG</sequence>